<accession>A0ABY9VWC8</accession>
<dbReference type="Proteomes" id="UP001303236">
    <property type="component" value="Chromosome"/>
</dbReference>
<gene>
    <name evidence="2" type="ORF">RI138_10580</name>
</gene>
<feature type="signal peptide" evidence="1">
    <location>
        <begin position="1"/>
        <end position="28"/>
    </location>
</feature>
<name>A0ABY9VWC8_9ACTN</name>
<feature type="chain" id="PRO_5045662870" description="DUF4185 domain-containing protein" evidence="1">
    <location>
        <begin position="29"/>
        <end position="379"/>
    </location>
</feature>
<keyword evidence="3" id="KW-1185">Reference proteome</keyword>
<evidence type="ECO:0000313" key="3">
    <source>
        <dbReference type="Proteomes" id="UP001303236"/>
    </source>
</evidence>
<proteinExistence type="predicted"/>
<evidence type="ECO:0000256" key="1">
    <source>
        <dbReference type="SAM" id="SignalP"/>
    </source>
</evidence>
<evidence type="ECO:0008006" key="4">
    <source>
        <dbReference type="Google" id="ProtNLM"/>
    </source>
</evidence>
<evidence type="ECO:0000313" key="2">
    <source>
        <dbReference type="EMBL" id="WNF27247.1"/>
    </source>
</evidence>
<sequence length="379" mass="40800">MVTRSAGVMAAIMALLATMLVTAGPAQAASPLPGGKANWVVSVGYLDLATKNNYRNWVRLGYYAFRNDGTVTTNYWTWNQREQPKRVNAMTANCGGTVPTCPVRTVDGFTDDPMGGYQGTFTYTPDDRLAVTWTKTAAGTALGQPVTEYWNVTTGLADGRAARITSPTFYGAYGNDVAIPAPGTFSTYANFGVGYGSNASLGRESRATMSQLVNDPRYNSEPYRGAYVVAKASSSVPATRTGIVGREGTGGAWSFGAASNPWRLCAGSPCMGWLQPNTSCASTDKNRVRYIGEVGGGRRNTEEYWCRSLAQGKPCYAYNSHPRPMLQVIDDAGEFQGWVGVEAFTHVSTRTGLPDSSWVEGYWGIFDMVSTGLRPELPS</sequence>
<dbReference type="EMBL" id="CP134500">
    <property type="protein sequence ID" value="WNF27247.1"/>
    <property type="molecule type" value="Genomic_DNA"/>
</dbReference>
<protein>
    <recommendedName>
        <fullName evidence="4">DUF4185 domain-containing protein</fullName>
    </recommendedName>
</protein>
<organism evidence="2 3">
    <name type="scientific">Streptomyces durocortorensis</name>
    <dbReference type="NCBI Taxonomy" id="2811104"/>
    <lineage>
        <taxon>Bacteria</taxon>
        <taxon>Bacillati</taxon>
        <taxon>Actinomycetota</taxon>
        <taxon>Actinomycetes</taxon>
        <taxon>Kitasatosporales</taxon>
        <taxon>Streptomycetaceae</taxon>
        <taxon>Streptomyces</taxon>
    </lineage>
</organism>
<reference evidence="2 3" key="1">
    <citation type="submission" date="2023-09" db="EMBL/GenBank/DDBJ databases">
        <title>Genome completion map analysis of the actinomycetes C11-1.</title>
        <authorList>
            <person name="Qin P."/>
            <person name="Guan P."/>
        </authorList>
    </citation>
    <scope>NUCLEOTIDE SEQUENCE [LARGE SCALE GENOMIC DNA]</scope>
    <source>
        <strain evidence="2 3">C11-1</strain>
    </source>
</reference>
<keyword evidence="1" id="KW-0732">Signal</keyword>